<name>A0A450USU0_9GAMM</name>
<evidence type="ECO:0000313" key="2">
    <source>
        <dbReference type="EMBL" id="VFJ95607.1"/>
    </source>
</evidence>
<sequence length="98" mass="11056">MGLRVDLRPVEVDGSGHGVSRLLWGSDGFMPPPRDFISGSHRFSMLAGIPAIRARRLFMQVAQRWPSPEPGSVNDDIVYRIGIPNLYRPPADRGFRRR</sequence>
<evidence type="ECO:0000313" key="1">
    <source>
        <dbReference type="EMBL" id="VFJ94703.1"/>
    </source>
</evidence>
<accession>A0A450USU0</accession>
<proteinExistence type="predicted"/>
<dbReference type="EMBL" id="CAADFJ010000074">
    <property type="protein sequence ID" value="VFK01856.1"/>
    <property type="molecule type" value="Genomic_DNA"/>
</dbReference>
<evidence type="ECO:0000313" key="3">
    <source>
        <dbReference type="EMBL" id="VFK01856.1"/>
    </source>
</evidence>
<dbReference type="EMBL" id="CAADFI010000078">
    <property type="protein sequence ID" value="VFJ95607.1"/>
    <property type="molecule type" value="Genomic_DNA"/>
</dbReference>
<organism evidence="2">
    <name type="scientific">Candidatus Kentrum eta</name>
    <dbReference type="NCBI Taxonomy" id="2126337"/>
    <lineage>
        <taxon>Bacteria</taxon>
        <taxon>Pseudomonadati</taxon>
        <taxon>Pseudomonadota</taxon>
        <taxon>Gammaproteobacteria</taxon>
        <taxon>Candidatus Kentrum</taxon>
    </lineage>
</organism>
<reference evidence="2" key="1">
    <citation type="submission" date="2019-02" db="EMBL/GenBank/DDBJ databases">
        <authorList>
            <person name="Gruber-Vodicka R. H."/>
            <person name="Seah K. B. B."/>
        </authorList>
    </citation>
    <scope>NUCLEOTIDE SEQUENCE</scope>
    <source>
        <strain evidence="3">BECK_SA2B12</strain>
        <strain evidence="1">BECK_SA2B15</strain>
        <strain evidence="2">BECK_SA2B20</strain>
    </source>
</reference>
<dbReference type="EMBL" id="CAADFG010000076">
    <property type="protein sequence ID" value="VFJ94703.1"/>
    <property type="molecule type" value="Genomic_DNA"/>
</dbReference>
<dbReference type="AlphaFoldDB" id="A0A450USU0"/>
<protein>
    <submittedName>
        <fullName evidence="2">Uncharacterized protein</fullName>
    </submittedName>
</protein>
<gene>
    <name evidence="1" type="ORF">BECKH772A_GA0070896_100764</name>
    <name evidence="2" type="ORF">BECKH772B_GA0070898_100784</name>
    <name evidence="3" type="ORF">BECKH772C_GA0070978_100744</name>
</gene>